<name>A0A9Q1JFJ9_9CARY</name>
<feature type="compositionally biased region" description="Basic and acidic residues" evidence="1">
    <location>
        <begin position="85"/>
        <end position="102"/>
    </location>
</feature>
<dbReference type="PROSITE" id="PS51005">
    <property type="entry name" value="NAC"/>
    <property type="match status" value="1"/>
</dbReference>
<evidence type="ECO:0000313" key="4">
    <source>
        <dbReference type="Proteomes" id="UP001153076"/>
    </source>
</evidence>
<comment type="caution">
    <text evidence="3">The sequence shown here is derived from an EMBL/GenBank/DDBJ whole genome shotgun (WGS) entry which is preliminary data.</text>
</comment>
<organism evidence="3 4">
    <name type="scientific">Carnegiea gigantea</name>
    <dbReference type="NCBI Taxonomy" id="171969"/>
    <lineage>
        <taxon>Eukaryota</taxon>
        <taxon>Viridiplantae</taxon>
        <taxon>Streptophyta</taxon>
        <taxon>Embryophyta</taxon>
        <taxon>Tracheophyta</taxon>
        <taxon>Spermatophyta</taxon>
        <taxon>Magnoliopsida</taxon>
        <taxon>eudicotyledons</taxon>
        <taxon>Gunneridae</taxon>
        <taxon>Pentapetalae</taxon>
        <taxon>Caryophyllales</taxon>
        <taxon>Cactineae</taxon>
        <taxon>Cactaceae</taxon>
        <taxon>Cactoideae</taxon>
        <taxon>Echinocereeae</taxon>
        <taxon>Carnegiea</taxon>
    </lineage>
</organism>
<gene>
    <name evidence="3" type="ORF">Cgig2_004501</name>
</gene>
<dbReference type="GO" id="GO:0003677">
    <property type="term" value="F:DNA binding"/>
    <property type="evidence" value="ECO:0007669"/>
    <property type="project" value="InterPro"/>
</dbReference>
<dbReference type="AlphaFoldDB" id="A0A9Q1JFJ9"/>
<sequence length="163" mass="18444">MVFYQRRARNHRSEPATKTEWKMNECMVINLAHQPPFSPATAVGKGDYSVCRAYKKSKCGRAFERRPPAARTVRSRSIASSDLQAVDHYKQRPKSSDHHENQSRLMVEIVPSSSVEISSPSSGDHAGNSNVNQYIDGDDQENNMDLDKGQAPLWDFDSLNWSF</sequence>
<reference evidence="3" key="1">
    <citation type="submission" date="2022-04" db="EMBL/GenBank/DDBJ databases">
        <title>Carnegiea gigantea Genome sequencing and assembly v2.</title>
        <authorList>
            <person name="Copetti D."/>
            <person name="Sanderson M.J."/>
            <person name="Burquez A."/>
            <person name="Wojciechowski M.F."/>
        </authorList>
    </citation>
    <scope>NUCLEOTIDE SEQUENCE</scope>
    <source>
        <strain evidence="3">SGP5-SGP5p</strain>
        <tissue evidence="3">Aerial part</tissue>
    </source>
</reference>
<keyword evidence="4" id="KW-1185">Reference proteome</keyword>
<dbReference type="InterPro" id="IPR003441">
    <property type="entry name" value="NAC-dom"/>
</dbReference>
<dbReference type="GO" id="GO:0006355">
    <property type="term" value="P:regulation of DNA-templated transcription"/>
    <property type="evidence" value="ECO:0007669"/>
    <property type="project" value="InterPro"/>
</dbReference>
<evidence type="ECO:0000259" key="2">
    <source>
        <dbReference type="PROSITE" id="PS51005"/>
    </source>
</evidence>
<feature type="region of interest" description="Disordered" evidence="1">
    <location>
        <begin position="64"/>
        <end position="143"/>
    </location>
</feature>
<feature type="domain" description="NAC" evidence="2">
    <location>
        <begin position="1"/>
        <end position="56"/>
    </location>
</feature>
<accession>A0A9Q1JFJ9</accession>
<proteinExistence type="predicted"/>
<protein>
    <recommendedName>
        <fullName evidence="2">NAC domain-containing protein</fullName>
    </recommendedName>
</protein>
<evidence type="ECO:0000313" key="3">
    <source>
        <dbReference type="EMBL" id="KAJ8422327.1"/>
    </source>
</evidence>
<dbReference type="EMBL" id="JAKOGI010002295">
    <property type="protein sequence ID" value="KAJ8422327.1"/>
    <property type="molecule type" value="Genomic_DNA"/>
</dbReference>
<dbReference type="OrthoDB" id="1750383at2759"/>
<dbReference type="Proteomes" id="UP001153076">
    <property type="component" value="Unassembled WGS sequence"/>
</dbReference>
<feature type="compositionally biased region" description="Low complexity" evidence="1">
    <location>
        <begin position="108"/>
        <end position="122"/>
    </location>
</feature>
<evidence type="ECO:0000256" key="1">
    <source>
        <dbReference type="SAM" id="MobiDB-lite"/>
    </source>
</evidence>